<comment type="caution">
    <text evidence="1">The sequence shown here is derived from an EMBL/GenBank/DDBJ whole genome shotgun (WGS) entry which is preliminary data.</text>
</comment>
<name>A0A5B7JFY8_PORTR</name>
<evidence type="ECO:0000313" key="2">
    <source>
        <dbReference type="Proteomes" id="UP000324222"/>
    </source>
</evidence>
<gene>
    <name evidence="1" type="ORF">E2C01_087356</name>
</gene>
<accession>A0A5B7JFY8</accession>
<dbReference type="EMBL" id="VSRR010090697">
    <property type="protein sequence ID" value="MPC92277.1"/>
    <property type="molecule type" value="Genomic_DNA"/>
</dbReference>
<keyword evidence="2" id="KW-1185">Reference proteome</keyword>
<protein>
    <submittedName>
        <fullName evidence="1">Uncharacterized protein</fullName>
    </submittedName>
</protein>
<dbReference type="AlphaFoldDB" id="A0A5B7JFY8"/>
<sequence>MLSYKTMVTKAVCQTGSEETKEWHCGTCYYCCWLTPAELTDYCVSSGDVVHLQPAACLLSPLCLQAVKCLKFEAQCNNLLKNQ</sequence>
<organism evidence="1 2">
    <name type="scientific">Portunus trituberculatus</name>
    <name type="common">Swimming crab</name>
    <name type="synonym">Neptunus trituberculatus</name>
    <dbReference type="NCBI Taxonomy" id="210409"/>
    <lineage>
        <taxon>Eukaryota</taxon>
        <taxon>Metazoa</taxon>
        <taxon>Ecdysozoa</taxon>
        <taxon>Arthropoda</taxon>
        <taxon>Crustacea</taxon>
        <taxon>Multicrustacea</taxon>
        <taxon>Malacostraca</taxon>
        <taxon>Eumalacostraca</taxon>
        <taxon>Eucarida</taxon>
        <taxon>Decapoda</taxon>
        <taxon>Pleocyemata</taxon>
        <taxon>Brachyura</taxon>
        <taxon>Eubrachyura</taxon>
        <taxon>Portunoidea</taxon>
        <taxon>Portunidae</taxon>
        <taxon>Portuninae</taxon>
        <taxon>Portunus</taxon>
    </lineage>
</organism>
<reference evidence="1 2" key="1">
    <citation type="submission" date="2019-05" db="EMBL/GenBank/DDBJ databases">
        <title>Another draft genome of Portunus trituberculatus and its Hox gene families provides insights of decapod evolution.</title>
        <authorList>
            <person name="Jeong J.-H."/>
            <person name="Song I."/>
            <person name="Kim S."/>
            <person name="Choi T."/>
            <person name="Kim D."/>
            <person name="Ryu S."/>
            <person name="Kim W."/>
        </authorList>
    </citation>
    <scope>NUCLEOTIDE SEQUENCE [LARGE SCALE GENOMIC DNA]</scope>
    <source>
        <tissue evidence="1">Muscle</tissue>
    </source>
</reference>
<evidence type="ECO:0000313" key="1">
    <source>
        <dbReference type="EMBL" id="MPC92277.1"/>
    </source>
</evidence>
<dbReference type="Proteomes" id="UP000324222">
    <property type="component" value="Unassembled WGS sequence"/>
</dbReference>
<proteinExistence type="predicted"/>